<comment type="subunit">
    <text evidence="11">Component of the mitochondrial contact site and cristae organizing system (MICOS) complex.</text>
</comment>
<dbReference type="Proteomes" id="UP000275078">
    <property type="component" value="Unassembled WGS sequence"/>
</dbReference>
<evidence type="ECO:0000256" key="9">
    <source>
        <dbReference type="ARBA" id="ARBA00032159"/>
    </source>
</evidence>
<reference evidence="12 13" key="1">
    <citation type="journal article" date="2018" name="Nat. Ecol. Evol.">
        <title>Pezizomycetes genomes reveal the molecular basis of ectomycorrhizal truffle lifestyle.</title>
        <authorList>
            <person name="Murat C."/>
            <person name="Payen T."/>
            <person name="Noel B."/>
            <person name="Kuo A."/>
            <person name="Morin E."/>
            <person name="Chen J."/>
            <person name="Kohler A."/>
            <person name="Krizsan K."/>
            <person name="Balestrini R."/>
            <person name="Da Silva C."/>
            <person name="Montanini B."/>
            <person name="Hainaut M."/>
            <person name="Levati E."/>
            <person name="Barry K.W."/>
            <person name="Belfiori B."/>
            <person name="Cichocki N."/>
            <person name="Clum A."/>
            <person name="Dockter R.B."/>
            <person name="Fauchery L."/>
            <person name="Guy J."/>
            <person name="Iotti M."/>
            <person name="Le Tacon F."/>
            <person name="Lindquist E.A."/>
            <person name="Lipzen A."/>
            <person name="Malagnac F."/>
            <person name="Mello A."/>
            <person name="Molinier V."/>
            <person name="Miyauchi S."/>
            <person name="Poulain J."/>
            <person name="Riccioni C."/>
            <person name="Rubini A."/>
            <person name="Sitrit Y."/>
            <person name="Splivallo R."/>
            <person name="Traeger S."/>
            <person name="Wang M."/>
            <person name="Zifcakova L."/>
            <person name="Wipf D."/>
            <person name="Zambonelli A."/>
            <person name="Paolocci F."/>
            <person name="Nowrousian M."/>
            <person name="Ottonello S."/>
            <person name="Baldrian P."/>
            <person name="Spatafora J.W."/>
            <person name="Henrissat B."/>
            <person name="Nagy L.G."/>
            <person name="Aury J.M."/>
            <person name="Wincker P."/>
            <person name="Grigoriev I.V."/>
            <person name="Bonfante P."/>
            <person name="Martin F.M."/>
        </authorList>
    </citation>
    <scope>NUCLEOTIDE SEQUENCE [LARGE SCALE GENOMIC DNA]</scope>
    <source>
        <strain evidence="12 13">RN42</strain>
    </source>
</reference>
<keyword evidence="6" id="KW-1133">Transmembrane helix</keyword>
<name>A0A3N4IAK1_ASCIM</name>
<comment type="function">
    <text evidence="1 11">Component of the MICOS complex, a large protein complex of the mitochondrial inner membrane that plays crucial roles in the maintenance of crista junctions, inner membrane architecture, and formation of contact sites to the outer membrane.</text>
</comment>
<dbReference type="OrthoDB" id="4037694at2759"/>
<evidence type="ECO:0000313" key="13">
    <source>
        <dbReference type="Proteomes" id="UP000275078"/>
    </source>
</evidence>
<keyword evidence="13" id="KW-1185">Reference proteome</keyword>
<evidence type="ECO:0000256" key="5">
    <source>
        <dbReference type="ARBA" id="ARBA00022692"/>
    </source>
</evidence>
<evidence type="ECO:0000256" key="3">
    <source>
        <dbReference type="ARBA" id="ARBA00009188"/>
    </source>
</evidence>
<dbReference type="GO" id="GO:0044284">
    <property type="term" value="C:mitochondrial crista junction"/>
    <property type="evidence" value="ECO:0007669"/>
    <property type="project" value="InterPro"/>
</dbReference>
<evidence type="ECO:0000256" key="1">
    <source>
        <dbReference type="ARBA" id="ARBA00002689"/>
    </source>
</evidence>
<keyword evidence="5" id="KW-0812">Transmembrane</keyword>
<keyword evidence="7 11" id="KW-0496">Mitochondrion</keyword>
<gene>
    <name evidence="12" type="ORF">BJ508DRAFT_414115</name>
</gene>
<keyword evidence="11" id="KW-0999">Mitochondrion inner membrane</keyword>
<dbReference type="InterPro" id="IPR031463">
    <property type="entry name" value="Mic12"/>
</dbReference>
<evidence type="ECO:0000256" key="7">
    <source>
        <dbReference type="ARBA" id="ARBA00023128"/>
    </source>
</evidence>
<dbReference type="EMBL" id="ML119671">
    <property type="protein sequence ID" value="RPA82497.1"/>
    <property type="molecule type" value="Genomic_DNA"/>
</dbReference>
<proteinExistence type="inferred from homology"/>
<evidence type="ECO:0000256" key="11">
    <source>
        <dbReference type="RuleBase" id="RU363010"/>
    </source>
</evidence>
<evidence type="ECO:0000256" key="8">
    <source>
        <dbReference type="ARBA" id="ARBA00023136"/>
    </source>
</evidence>
<accession>A0A3N4IAK1</accession>
<comment type="subcellular location">
    <subcellularLocation>
        <location evidence="2">Membrane</location>
    </subcellularLocation>
    <subcellularLocation>
        <location evidence="11">Mitochondrion inner membrane</location>
        <topology evidence="11">Single-pass membrane protein</topology>
    </subcellularLocation>
</comment>
<dbReference type="GO" id="GO:0042407">
    <property type="term" value="P:cristae formation"/>
    <property type="evidence" value="ECO:0007669"/>
    <property type="project" value="InterPro"/>
</dbReference>
<protein>
    <recommendedName>
        <fullName evidence="4 11">MICOS complex subunit MIC12</fullName>
    </recommendedName>
    <alternativeName>
        <fullName evidence="10 11">Altered inheritance of mitochondria protein 5, mitochondrial</fullName>
    </alternativeName>
    <alternativeName>
        <fullName evidence="9 11">Found in mitochondrial proteome protein 51</fullName>
    </alternativeName>
</protein>
<evidence type="ECO:0000256" key="2">
    <source>
        <dbReference type="ARBA" id="ARBA00004370"/>
    </source>
</evidence>
<keyword evidence="8" id="KW-0472">Membrane</keyword>
<evidence type="ECO:0000256" key="6">
    <source>
        <dbReference type="ARBA" id="ARBA00022989"/>
    </source>
</evidence>
<sequence length="115" mass="12808">MGLIHGFVAGTTVTLSALYLTHRSITQNTIEQRTILSNLSHTLATIPLPPSDIKVRPMPFVKRVSLVETMKDMWDSELERIVRTVQKVDWRGVREGVEDGIGEVVRRVKGGNAGQ</sequence>
<evidence type="ECO:0000313" key="12">
    <source>
        <dbReference type="EMBL" id="RPA82497.1"/>
    </source>
</evidence>
<dbReference type="GO" id="GO:0061617">
    <property type="term" value="C:MICOS complex"/>
    <property type="evidence" value="ECO:0007669"/>
    <property type="project" value="UniProtKB-UniRule"/>
</dbReference>
<dbReference type="AlphaFoldDB" id="A0A3N4IAK1"/>
<evidence type="ECO:0000256" key="10">
    <source>
        <dbReference type="ARBA" id="ARBA00032985"/>
    </source>
</evidence>
<comment type="similarity">
    <text evidence="3 11">Belongs to the MICOS complex subunit Mic12 family.</text>
</comment>
<organism evidence="12 13">
    <name type="scientific">Ascobolus immersus RN42</name>
    <dbReference type="NCBI Taxonomy" id="1160509"/>
    <lineage>
        <taxon>Eukaryota</taxon>
        <taxon>Fungi</taxon>
        <taxon>Dikarya</taxon>
        <taxon>Ascomycota</taxon>
        <taxon>Pezizomycotina</taxon>
        <taxon>Pezizomycetes</taxon>
        <taxon>Pezizales</taxon>
        <taxon>Ascobolaceae</taxon>
        <taxon>Ascobolus</taxon>
    </lineage>
</organism>
<dbReference type="Pfam" id="PF17050">
    <property type="entry name" value="AIM5"/>
    <property type="match status" value="1"/>
</dbReference>
<evidence type="ECO:0000256" key="4">
    <source>
        <dbReference type="ARBA" id="ARBA00018170"/>
    </source>
</evidence>